<evidence type="ECO:0000313" key="3">
    <source>
        <dbReference type="Proteomes" id="UP001551582"/>
    </source>
</evidence>
<organism evidence="2 3">
    <name type="scientific">Streptomyces griseoloalbus</name>
    <dbReference type="NCBI Taxonomy" id="67303"/>
    <lineage>
        <taxon>Bacteria</taxon>
        <taxon>Bacillati</taxon>
        <taxon>Actinomycetota</taxon>
        <taxon>Actinomycetes</taxon>
        <taxon>Kitasatosporales</taxon>
        <taxon>Streptomycetaceae</taxon>
        <taxon>Streptomyces</taxon>
    </lineage>
</organism>
<reference evidence="2 3" key="1">
    <citation type="submission" date="2024-06" db="EMBL/GenBank/DDBJ databases">
        <title>The Natural Products Discovery Center: Release of the First 8490 Sequenced Strains for Exploring Actinobacteria Biosynthetic Diversity.</title>
        <authorList>
            <person name="Kalkreuter E."/>
            <person name="Kautsar S.A."/>
            <person name="Yang D."/>
            <person name="Bader C.D."/>
            <person name="Teijaro C.N."/>
            <person name="Fluegel L."/>
            <person name="Davis C.M."/>
            <person name="Simpson J.R."/>
            <person name="Lauterbach L."/>
            <person name="Steele A.D."/>
            <person name="Gui C."/>
            <person name="Meng S."/>
            <person name="Li G."/>
            <person name="Viehrig K."/>
            <person name="Ye F."/>
            <person name="Su P."/>
            <person name="Kiefer A.F."/>
            <person name="Nichols A."/>
            <person name="Cepeda A.J."/>
            <person name="Yan W."/>
            <person name="Fan B."/>
            <person name="Jiang Y."/>
            <person name="Adhikari A."/>
            <person name="Zheng C.-J."/>
            <person name="Schuster L."/>
            <person name="Cowan T.M."/>
            <person name="Smanski M.J."/>
            <person name="Chevrette M.G."/>
            <person name="De Carvalho L.P.S."/>
            <person name="Shen B."/>
        </authorList>
    </citation>
    <scope>NUCLEOTIDE SEQUENCE [LARGE SCALE GENOMIC DNA]</scope>
    <source>
        <strain evidence="2 3">NPDC048274</strain>
    </source>
</reference>
<proteinExistence type="predicted"/>
<gene>
    <name evidence="2" type="ORF">AB0D65_10735</name>
</gene>
<dbReference type="Gene3D" id="2.60.40.1120">
    <property type="entry name" value="Carboxypeptidase-like, regulatory domain"/>
    <property type="match status" value="1"/>
</dbReference>
<comment type="caution">
    <text evidence="2">The sequence shown here is derived from an EMBL/GenBank/DDBJ whole genome shotgun (WGS) entry which is preliminary data.</text>
</comment>
<dbReference type="Proteomes" id="UP001551582">
    <property type="component" value="Unassembled WGS sequence"/>
</dbReference>
<sequence>MPTAAPSRTPEPASRDRCTTTSWPGRHDVAQAFRAAARAARMTAPPANRRCLITGVVLDPSGKPVQGATVHLVDGPAPFPDIAALTGSDGSFSFSVPAEGVYTVRCRALDDTISQASARADFGEPARVEFRVGGT</sequence>
<dbReference type="Pfam" id="PF13620">
    <property type="entry name" value="CarboxypepD_reg"/>
    <property type="match status" value="1"/>
</dbReference>
<protein>
    <submittedName>
        <fullName evidence="2">Carboxypeptidase-like regulatory domain-containing protein</fullName>
    </submittedName>
</protein>
<dbReference type="EMBL" id="JBEZLS010000006">
    <property type="protein sequence ID" value="MEU9351470.1"/>
    <property type="molecule type" value="Genomic_DNA"/>
</dbReference>
<name>A0ABV3E2T6_9ACTN</name>
<feature type="region of interest" description="Disordered" evidence="1">
    <location>
        <begin position="1"/>
        <end position="24"/>
    </location>
</feature>
<accession>A0ABV3E2T6</accession>
<evidence type="ECO:0000256" key="1">
    <source>
        <dbReference type="SAM" id="MobiDB-lite"/>
    </source>
</evidence>
<evidence type="ECO:0000313" key="2">
    <source>
        <dbReference type="EMBL" id="MEU9351470.1"/>
    </source>
</evidence>
<dbReference type="InterPro" id="IPR008969">
    <property type="entry name" value="CarboxyPept-like_regulatory"/>
</dbReference>
<dbReference type="RefSeq" id="WP_359978269.1">
    <property type="nucleotide sequence ID" value="NZ_JBEZLS010000006.1"/>
</dbReference>
<keyword evidence="3" id="KW-1185">Reference proteome</keyword>
<dbReference type="SUPFAM" id="SSF49464">
    <property type="entry name" value="Carboxypeptidase regulatory domain-like"/>
    <property type="match status" value="1"/>
</dbReference>